<proteinExistence type="inferred from homology"/>
<dbReference type="PANTHER" id="PTHR30537">
    <property type="entry name" value="HTH-TYPE TRANSCRIPTIONAL REGULATOR"/>
    <property type="match status" value="1"/>
</dbReference>
<evidence type="ECO:0000256" key="5">
    <source>
        <dbReference type="ARBA" id="ARBA00023163"/>
    </source>
</evidence>
<dbReference type="AlphaFoldDB" id="A0A2N5DZK9"/>
<evidence type="ECO:0000256" key="4">
    <source>
        <dbReference type="ARBA" id="ARBA00023125"/>
    </source>
</evidence>
<sequence length="297" mass="32947">MLKENFNELLTFLMVAREKSFTKAAAKLGVSQSSLSHSIKALEARLNMRLLTRTTRSVAPTEIGERLIACLEPRLADLEQELASVIQLNGIAAGNIRLSAGEHAARSVLWPKLKPFLLAYPQINVELEVDNGFVNIVDGRFDAGIRLGESIHKDMVAVRIGPDMRMAVVGAPGYLAVNGVPETPHDLQHHRCINMRLPTAGGLYHWEFEKEGKPLRVRVEGQLTFNLLSERMDAVLSGFGLACVPEDMVQNEIKSGALVQVLAAWCPAFPGYYLYYPSRKQHPPAFALMIEALRYTE</sequence>
<evidence type="ECO:0000313" key="7">
    <source>
        <dbReference type="EMBL" id="PLR33285.1"/>
    </source>
</evidence>
<dbReference type="SUPFAM" id="SSF53850">
    <property type="entry name" value="Periplasmic binding protein-like II"/>
    <property type="match status" value="1"/>
</dbReference>
<dbReference type="FunFam" id="1.10.10.10:FF:000001">
    <property type="entry name" value="LysR family transcriptional regulator"/>
    <property type="match status" value="1"/>
</dbReference>
<keyword evidence="8" id="KW-1185">Reference proteome</keyword>
<dbReference type="PROSITE" id="PS50931">
    <property type="entry name" value="HTH_LYSR"/>
    <property type="match status" value="1"/>
</dbReference>
<dbReference type="Pfam" id="PF03466">
    <property type="entry name" value="LysR_substrate"/>
    <property type="match status" value="1"/>
</dbReference>
<dbReference type="SUPFAM" id="SSF46785">
    <property type="entry name" value="Winged helix' DNA-binding domain"/>
    <property type="match status" value="1"/>
</dbReference>
<dbReference type="FunFam" id="3.40.190.290:FF:000012">
    <property type="entry name" value="Transcriptional regulator, LysR family"/>
    <property type="match status" value="1"/>
</dbReference>
<dbReference type="InterPro" id="IPR036388">
    <property type="entry name" value="WH-like_DNA-bd_sf"/>
</dbReference>
<feature type="domain" description="HTH lysR-type" evidence="6">
    <location>
        <begin position="4"/>
        <end position="61"/>
    </location>
</feature>
<dbReference type="CDD" id="cd08474">
    <property type="entry name" value="PBP2_CrgA_like_5"/>
    <property type="match status" value="1"/>
</dbReference>
<dbReference type="OrthoDB" id="9813056at2"/>
<gene>
    <name evidence="7" type="ORF">CYR55_17005</name>
</gene>
<dbReference type="Proteomes" id="UP000234240">
    <property type="component" value="Unassembled WGS sequence"/>
</dbReference>
<dbReference type="Pfam" id="PF00126">
    <property type="entry name" value="HTH_1"/>
    <property type="match status" value="1"/>
</dbReference>
<dbReference type="InterPro" id="IPR058163">
    <property type="entry name" value="LysR-type_TF_proteobact-type"/>
</dbReference>
<dbReference type="PRINTS" id="PR00039">
    <property type="entry name" value="HTHLYSR"/>
</dbReference>
<reference evidence="7 8" key="1">
    <citation type="submission" date="2017-12" db="EMBL/GenBank/DDBJ databases">
        <title>Characterization of six clinical isolates of Enterochimera gen. nov., a novel genus of the Yersiniaciae family and the three species Enterochimera arupensis sp. nov., Enterochimera coloradensis sp. nov, and Enterochimera californica sp. nov.</title>
        <authorList>
            <person name="Rossi A."/>
            <person name="Fisher M."/>
        </authorList>
    </citation>
    <scope>NUCLEOTIDE SEQUENCE [LARGE SCALE GENOMIC DNA]</scope>
    <source>
        <strain evidence="8">2015-Iso6</strain>
    </source>
</reference>
<evidence type="ECO:0000256" key="2">
    <source>
        <dbReference type="ARBA" id="ARBA00022491"/>
    </source>
</evidence>
<protein>
    <submittedName>
        <fullName evidence="7">LysR family transcriptional regulator</fullName>
    </submittedName>
</protein>
<name>A0A2N5DZK9_9GAMM</name>
<dbReference type="PANTHER" id="PTHR30537:SF1">
    <property type="entry name" value="HTH-TYPE TRANSCRIPTIONAL REGULATOR PGRR"/>
    <property type="match status" value="1"/>
</dbReference>
<dbReference type="InterPro" id="IPR036390">
    <property type="entry name" value="WH_DNA-bd_sf"/>
</dbReference>
<dbReference type="RefSeq" id="WP_101817553.1">
    <property type="nucleotide sequence ID" value="NZ_PJZF01000017.1"/>
</dbReference>
<dbReference type="GO" id="GO:0006351">
    <property type="term" value="P:DNA-templated transcription"/>
    <property type="evidence" value="ECO:0007669"/>
    <property type="project" value="TreeGrafter"/>
</dbReference>
<keyword evidence="4" id="KW-0238">DNA-binding</keyword>
<comment type="similarity">
    <text evidence="1">Belongs to the LysR transcriptional regulatory family.</text>
</comment>
<dbReference type="Gene3D" id="1.10.10.10">
    <property type="entry name" value="Winged helix-like DNA-binding domain superfamily/Winged helix DNA-binding domain"/>
    <property type="match status" value="1"/>
</dbReference>
<evidence type="ECO:0000313" key="8">
    <source>
        <dbReference type="Proteomes" id="UP000234240"/>
    </source>
</evidence>
<accession>A0A2N5DZK9</accession>
<dbReference type="EMBL" id="PJZF01000017">
    <property type="protein sequence ID" value="PLR33285.1"/>
    <property type="molecule type" value="Genomic_DNA"/>
</dbReference>
<dbReference type="GO" id="GO:0003700">
    <property type="term" value="F:DNA-binding transcription factor activity"/>
    <property type="evidence" value="ECO:0007669"/>
    <property type="project" value="InterPro"/>
</dbReference>
<dbReference type="GO" id="GO:0043565">
    <property type="term" value="F:sequence-specific DNA binding"/>
    <property type="evidence" value="ECO:0007669"/>
    <property type="project" value="TreeGrafter"/>
</dbReference>
<comment type="caution">
    <text evidence="7">The sequence shown here is derived from an EMBL/GenBank/DDBJ whole genome shotgun (WGS) entry which is preliminary data.</text>
</comment>
<dbReference type="InterPro" id="IPR005119">
    <property type="entry name" value="LysR_subst-bd"/>
</dbReference>
<dbReference type="InterPro" id="IPR000847">
    <property type="entry name" value="LysR_HTH_N"/>
</dbReference>
<dbReference type="Gene3D" id="3.40.190.290">
    <property type="match status" value="1"/>
</dbReference>
<keyword evidence="2" id="KW-0678">Repressor</keyword>
<keyword evidence="5" id="KW-0804">Transcription</keyword>
<evidence type="ECO:0000256" key="3">
    <source>
        <dbReference type="ARBA" id="ARBA00023015"/>
    </source>
</evidence>
<evidence type="ECO:0000256" key="1">
    <source>
        <dbReference type="ARBA" id="ARBA00009437"/>
    </source>
</evidence>
<organism evidence="7 8">
    <name type="scientific">Chimaeribacter californicus</name>
    <dbReference type="NCBI Taxonomy" id="2060067"/>
    <lineage>
        <taxon>Bacteria</taxon>
        <taxon>Pseudomonadati</taxon>
        <taxon>Pseudomonadota</taxon>
        <taxon>Gammaproteobacteria</taxon>
        <taxon>Enterobacterales</taxon>
        <taxon>Yersiniaceae</taxon>
        <taxon>Chimaeribacter</taxon>
    </lineage>
</organism>
<keyword evidence="3" id="KW-0805">Transcription regulation</keyword>
<evidence type="ECO:0000259" key="6">
    <source>
        <dbReference type="PROSITE" id="PS50931"/>
    </source>
</evidence>